<reference evidence="1 2" key="1">
    <citation type="submission" date="2020-04" db="EMBL/GenBank/DDBJ databases">
        <title>Paraburkholderia sp. G-4-1-8 isolated from soil.</title>
        <authorList>
            <person name="Dahal R.H."/>
        </authorList>
    </citation>
    <scope>NUCLEOTIDE SEQUENCE [LARGE SCALE GENOMIC DNA]</scope>
    <source>
        <strain evidence="1 2">G-4-1-8</strain>
    </source>
</reference>
<dbReference type="Proteomes" id="UP000583127">
    <property type="component" value="Unassembled WGS sequence"/>
</dbReference>
<accession>A0A7Y0FFH8</accession>
<comment type="caution">
    <text evidence="1">The sequence shown here is derived from an EMBL/GenBank/DDBJ whole genome shotgun (WGS) entry which is preliminary data.</text>
</comment>
<dbReference type="AlphaFoldDB" id="A0A7Y0FFH8"/>
<dbReference type="EMBL" id="JABBFZ010000019">
    <property type="protein sequence ID" value="NML34246.1"/>
    <property type="molecule type" value="Genomic_DNA"/>
</dbReference>
<gene>
    <name evidence="1" type="ORF">HHL14_25870</name>
</gene>
<proteinExistence type="predicted"/>
<organism evidence="1 2">
    <name type="scientific">Paraburkholderia antibiotica</name>
    <dbReference type="NCBI Taxonomy" id="2728839"/>
    <lineage>
        <taxon>Bacteria</taxon>
        <taxon>Pseudomonadati</taxon>
        <taxon>Pseudomonadota</taxon>
        <taxon>Betaproteobacteria</taxon>
        <taxon>Burkholderiales</taxon>
        <taxon>Burkholderiaceae</taxon>
        <taxon>Paraburkholderia</taxon>
    </lineage>
</organism>
<evidence type="ECO:0000313" key="2">
    <source>
        <dbReference type="Proteomes" id="UP000583127"/>
    </source>
</evidence>
<evidence type="ECO:0000313" key="1">
    <source>
        <dbReference type="EMBL" id="NML34246.1"/>
    </source>
</evidence>
<name>A0A7Y0FFH8_9BURK</name>
<protein>
    <submittedName>
        <fullName evidence="1">Uncharacterized protein</fullName>
    </submittedName>
</protein>
<dbReference type="RefSeq" id="WP_169500430.1">
    <property type="nucleotide sequence ID" value="NZ_JABBFZ010000019.1"/>
</dbReference>
<keyword evidence="2" id="KW-1185">Reference proteome</keyword>
<sequence length="154" mass="17527">MTIENWKYDDFVKANGGKFSALDFIHAVSAKVALPWDFVLCMGHLFAPQMAMFDGVVVIVEWFDEERYQEYRSTGMNPEQAQAWTNMVELTDIFQGISFDKAKELALFIAALWSERISQIFPNEPTKASVISDENSDEVFVTIGRFPDTPRTLG</sequence>